<dbReference type="Proteomes" id="UP000000709">
    <property type="component" value="Unassembled WGS sequence"/>
</dbReference>
<feature type="compositionally biased region" description="Acidic residues" evidence="1">
    <location>
        <begin position="93"/>
        <end position="109"/>
    </location>
</feature>
<name>G3APL6_SPAPN</name>
<organism evidence="3">
    <name type="scientific">Spathaspora passalidarum (strain NRRL Y-27907 / 11-Y1)</name>
    <dbReference type="NCBI Taxonomy" id="619300"/>
    <lineage>
        <taxon>Eukaryota</taxon>
        <taxon>Fungi</taxon>
        <taxon>Dikarya</taxon>
        <taxon>Ascomycota</taxon>
        <taxon>Saccharomycotina</taxon>
        <taxon>Pichiomycetes</taxon>
        <taxon>Debaryomycetaceae</taxon>
        <taxon>Spathaspora</taxon>
    </lineage>
</organism>
<evidence type="ECO:0008006" key="4">
    <source>
        <dbReference type="Google" id="ProtNLM"/>
    </source>
</evidence>
<protein>
    <recommendedName>
        <fullName evidence="4">UspA domain-containing protein</fullName>
    </recommendedName>
</protein>
<sequence length="707" mass="78437">MPSLTSNGGGTDSPSLSPTTSNVESTPNGSSRVPPVPPIIVLSGASGKNTPVDELKAESLPHHLVQTHSDSELITLKQSSKRPTKLNRARTDSDDEVNSDDDNDDDDDDLLDYLKHRQSDDYKYIKFPILEQEEPPSKFFHNSVSFDDINLRCDTDDEPEWNDDLGWDLFRLHNAKGKNVKGYSNNYYYSSTRGRDSLRSPSPGGGTSPLASPTRRNSSPENLVGSSSISGVFDAVDGVPGGFIEYPSQPITQRKCCSISRQHVLYEALYKGKLPFLPKLPNRSILVYVSGRRHTWVALDWILTKFIENGDKVIIVSSVNADILERRRKRGRKGSTFTSPPKFGSTTAPLMRVRQRTVPHNIRNIASDIMDYVLTIIDPKVIAKVVVEIVAGKTKEVLKDLYRLYEPNLVCTGTKPNIKTGAPLKSWTSSKLTDRLVKNFPLPVIVVPAVNMSQFELELQSRFVDAIPEEPHHALSPKLEESVGDDSSINSCGSSGDPSSQNDQTDQSSAGSYSSYDEISNLYINYKRDVESELDQARELPVSANYYANLAKIISDKSSSLCSDIVDVSPDFRGNGSKLARAITGSNSFGVVPFRTKSLLGPVEDTTPKLSFKEVKEQLKKNKLQDDAQYLKPRATSLKFADDVKPNVINKKNLGKIRSHEVTSARPKLEPRKSHPGELKLSQSEDMLVTEKTKKSKKKGFWKSLFT</sequence>
<feature type="compositionally biased region" description="Basic and acidic residues" evidence="1">
    <location>
        <begin position="658"/>
        <end position="678"/>
    </location>
</feature>
<dbReference type="HOGENOM" id="CLU_022727_0_0_1"/>
<feature type="compositionally biased region" description="Basic residues" evidence="1">
    <location>
        <begin position="79"/>
        <end position="88"/>
    </location>
</feature>
<dbReference type="InterPro" id="IPR014729">
    <property type="entry name" value="Rossmann-like_a/b/a_fold"/>
</dbReference>
<feature type="compositionally biased region" description="Polar residues" evidence="1">
    <location>
        <begin position="485"/>
        <end position="513"/>
    </location>
</feature>
<dbReference type="KEGG" id="spaa:SPAPADRAFT_152768"/>
<dbReference type="OMA" id="SGRIHTW"/>
<evidence type="ECO:0000313" key="3">
    <source>
        <dbReference type="Proteomes" id="UP000000709"/>
    </source>
</evidence>
<feature type="compositionally biased region" description="Polar residues" evidence="1">
    <location>
        <begin position="209"/>
        <end position="225"/>
    </location>
</feature>
<dbReference type="OrthoDB" id="843225at2759"/>
<evidence type="ECO:0000313" key="2">
    <source>
        <dbReference type="EMBL" id="EGW32187.1"/>
    </source>
</evidence>
<feature type="region of interest" description="Disordered" evidence="1">
    <location>
        <begin position="1"/>
        <end position="109"/>
    </location>
</feature>
<dbReference type="AlphaFoldDB" id="G3APL6"/>
<feature type="region of interest" description="Disordered" evidence="1">
    <location>
        <begin position="476"/>
        <end position="513"/>
    </location>
</feature>
<feature type="region of interest" description="Disordered" evidence="1">
    <location>
        <begin position="656"/>
        <end position="707"/>
    </location>
</feature>
<accession>G3APL6</accession>
<feature type="compositionally biased region" description="Basic and acidic residues" evidence="1">
    <location>
        <begin position="51"/>
        <end position="61"/>
    </location>
</feature>
<dbReference type="GeneID" id="18870936"/>
<dbReference type="Gene3D" id="3.40.50.620">
    <property type="entry name" value="HUPs"/>
    <property type="match status" value="1"/>
</dbReference>
<gene>
    <name evidence="2" type="ORF">SPAPADRAFT_152768</name>
</gene>
<evidence type="ECO:0000256" key="1">
    <source>
        <dbReference type="SAM" id="MobiDB-lite"/>
    </source>
</evidence>
<feature type="compositionally biased region" description="Polar residues" evidence="1">
    <location>
        <begin position="1"/>
        <end position="31"/>
    </location>
</feature>
<dbReference type="RefSeq" id="XP_007375463.1">
    <property type="nucleotide sequence ID" value="XM_007375401.1"/>
</dbReference>
<dbReference type="InParanoid" id="G3APL6"/>
<reference evidence="2 3" key="1">
    <citation type="journal article" date="2011" name="Proc. Natl. Acad. Sci. U.S.A.">
        <title>Comparative genomics of xylose-fermenting fungi for enhanced biofuel production.</title>
        <authorList>
            <person name="Wohlbach D.J."/>
            <person name="Kuo A."/>
            <person name="Sato T.K."/>
            <person name="Potts K.M."/>
            <person name="Salamov A.A."/>
            <person name="LaButti K.M."/>
            <person name="Sun H."/>
            <person name="Clum A."/>
            <person name="Pangilinan J.L."/>
            <person name="Lindquist E.A."/>
            <person name="Lucas S."/>
            <person name="Lapidus A."/>
            <person name="Jin M."/>
            <person name="Gunawan C."/>
            <person name="Balan V."/>
            <person name="Dale B.E."/>
            <person name="Jeffries T.W."/>
            <person name="Zinkel R."/>
            <person name="Barry K.W."/>
            <person name="Grigoriev I.V."/>
            <person name="Gasch A.P."/>
        </authorList>
    </citation>
    <scope>NUCLEOTIDE SEQUENCE [LARGE SCALE GENOMIC DNA]</scope>
    <source>
        <strain evidence="3">NRRL Y-27907 / 11-Y1</strain>
    </source>
</reference>
<dbReference type="SUPFAM" id="SSF52402">
    <property type="entry name" value="Adenine nucleotide alpha hydrolases-like"/>
    <property type="match status" value="1"/>
</dbReference>
<feature type="region of interest" description="Disordered" evidence="1">
    <location>
        <begin position="193"/>
        <end position="225"/>
    </location>
</feature>
<dbReference type="STRING" id="619300.G3APL6"/>
<dbReference type="EMBL" id="GL996502">
    <property type="protein sequence ID" value="EGW32187.1"/>
    <property type="molecule type" value="Genomic_DNA"/>
</dbReference>
<dbReference type="eggNOG" id="ENOG502RISH">
    <property type="taxonomic scope" value="Eukaryota"/>
</dbReference>
<proteinExistence type="predicted"/>
<keyword evidence="3" id="KW-1185">Reference proteome</keyword>